<sequence>MGTNQATLIDRWDRKEELLIAFAATSFRSIYKQVGREAFFVNKIVLVRGAISREKSVIKNPLSGKKRKAGQSLPRRQGSSTKVERVSVLNTEGRRHLLGITKEVGKDLGLPEALRARMLDLEDEVNIVMGQYLNDVEVTTIEFRTLNRLPVISRGKVRMTLIHHDPYALGDKRATMVGIKGRDPARYPDQRADEGDDVYSFVYIRKLPISHNRISSSRLVGERNQLLTHLFIVFCTLLEEALIKCRTSKIKTHSSMLDKYKENMESYGIREQEAHSSMPERQLAGSIPDCPSKILVRWCWGISYDVPDGKRVSLSAPDWIWVKDWWRDLILEFKSPFPNNPRRCGQILTSSRSCLFKEALRCEPHVFYPAHSYEYSPADEEKGNTLGEDGNTRTENVRENNIGLAKEVERARV</sequence>
<evidence type="ECO:0000313" key="3">
    <source>
        <dbReference type="Proteomes" id="UP001291623"/>
    </source>
</evidence>
<keyword evidence="3" id="KW-1185">Reference proteome</keyword>
<organism evidence="2 3">
    <name type="scientific">Anisodus tanguticus</name>
    <dbReference type="NCBI Taxonomy" id="243964"/>
    <lineage>
        <taxon>Eukaryota</taxon>
        <taxon>Viridiplantae</taxon>
        <taxon>Streptophyta</taxon>
        <taxon>Embryophyta</taxon>
        <taxon>Tracheophyta</taxon>
        <taxon>Spermatophyta</taxon>
        <taxon>Magnoliopsida</taxon>
        <taxon>eudicotyledons</taxon>
        <taxon>Gunneridae</taxon>
        <taxon>Pentapetalae</taxon>
        <taxon>asterids</taxon>
        <taxon>lamiids</taxon>
        <taxon>Solanales</taxon>
        <taxon>Solanaceae</taxon>
        <taxon>Solanoideae</taxon>
        <taxon>Hyoscyameae</taxon>
        <taxon>Anisodus</taxon>
    </lineage>
</organism>
<evidence type="ECO:0000256" key="1">
    <source>
        <dbReference type="SAM" id="MobiDB-lite"/>
    </source>
</evidence>
<dbReference type="AlphaFoldDB" id="A0AAE1UWU3"/>
<comment type="caution">
    <text evidence="2">The sequence shown here is derived from an EMBL/GenBank/DDBJ whole genome shotgun (WGS) entry which is preliminary data.</text>
</comment>
<feature type="region of interest" description="Disordered" evidence="1">
    <location>
        <begin position="61"/>
        <end position="83"/>
    </location>
</feature>
<gene>
    <name evidence="2" type="ORF">RND71_038247</name>
</gene>
<protein>
    <submittedName>
        <fullName evidence="2">Uncharacterized protein</fullName>
    </submittedName>
</protein>
<evidence type="ECO:0000313" key="2">
    <source>
        <dbReference type="EMBL" id="KAK4342431.1"/>
    </source>
</evidence>
<proteinExistence type="predicted"/>
<dbReference type="Proteomes" id="UP001291623">
    <property type="component" value="Unassembled WGS sequence"/>
</dbReference>
<reference evidence="2" key="1">
    <citation type="submission" date="2023-12" db="EMBL/GenBank/DDBJ databases">
        <title>Genome assembly of Anisodus tanguticus.</title>
        <authorList>
            <person name="Wang Y.-J."/>
        </authorList>
    </citation>
    <scope>NUCLEOTIDE SEQUENCE</scope>
    <source>
        <strain evidence="2">KB-2021</strain>
        <tissue evidence="2">Leaf</tissue>
    </source>
</reference>
<name>A0AAE1UWU3_9SOLA</name>
<accession>A0AAE1UWU3</accession>
<dbReference type="EMBL" id="JAVYJV010000021">
    <property type="protein sequence ID" value="KAK4342431.1"/>
    <property type="molecule type" value="Genomic_DNA"/>
</dbReference>